<dbReference type="PANTHER" id="PTHR33365">
    <property type="entry name" value="YALI0B05434P"/>
    <property type="match status" value="1"/>
</dbReference>
<dbReference type="Pfam" id="PF11807">
    <property type="entry name" value="UstYa"/>
    <property type="match status" value="1"/>
</dbReference>
<evidence type="ECO:0000256" key="2">
    <source>
        <dbReference type="ARBA" id="ARBA00035112"/>
    </source>
</evidence>
<comment type="pathway">
    <text evidence="1">Mycotoxin biosynthesis.</text>
</comment>
<keyword evidence="3" id="KW-0812">Transmembrane</keyword>
<keyword evidence="3" id="KW-0472">Membrane</keyword>
<accession>A0AAD6D1U0</accession>
<keyword evidence="5" id="KW-1185">Reference proteome</keyword>
<evidence type="ECO:0000313" key="5">
    <source>
        <dbReference type="Proteomes" id="UP001220324"/>
    </source>
</evidence>
<dbReference type="InterPro" id="IPR021765">
    <property type="entry name" value="UstYa-like"/>
</dbReference>
<evidence type="ECO:0008006" key="6">
    <source>
        <dbReference type="Google" id="ProtNLM"/>
    </source>
</evidence>
<gene>
    <name evidence="4" type="ORF">N7494_001490</name>
</gene>
<evidence type="ECO:0000313" key="4">
    <source>
        <dbReference type="EMBL" id="KAJ5552112.1"/>
    </source>
</evidence>
<dbReference type="EMBL" id="JAQIZZ010000002">
    <property type="protein sequence ID" value="KAJ5552112.1"/>
    <property type="molecule type" value="Genomic_DNA"/>
</dbReference>
<feature type="transmembrane region" description="Helical" evidence="3">
    <location>
        <begin position="37"/>
        <end position="61"/>
    </location>
</feature>
<dbReference type="Proteomes" id="UP001220324">
    <property type="component" value="Unassembled WGS sequence"/>
</dbReference>
<dbReference type="AlphaFoldDB" id="A0AAD6D1U0"/>
<proteinExistence type="inferred from homology"/>
<evidence type="ECO:0000256" key="3">
    <source>
        <dbReference type="SAM" id="Phobius"/>
    </source>
</evidence>
<keyword evidence="3" id="KW-1133">Transmembrane helix</keyword>
<evidence type="ECO:0000256" key="1">
    <source>
        <dbReference type="ARBA" id="ARBA00004685"/>
    </source>
</evidence>
<reference evidence="4 5" key="1">
    <citation type="journal article" date="2023" name="IMA Fungus">
        <title>Comparative genomic study of the Penicillium genus elucidates a diverse pangenome and 15 lateral gene transfer events.</title>
        <authorList>
            <person name="Petersen C."/>
            <person name="Sorensen T."/>
            <person name="Nielsen M.R."/>
            <person name="Sondergaard T.E."/>
            <person name="Sorensen J.L."/>
            <person name="Fitzpatrick D.A."/>
            <person name="Frisvad J.C."/>
            <person name="Nielsen K.L."/>
        </authorList>
    </citation>
    <scope>NUCLEOTIDE SEQUENCE [LARGE SCALE GENOMIC DNA]</scope>
    <source>
        <strain evidence="4 5">IBT 35679</strain>
    </source>
</reference>
<name>A0AAD6D1U0_9EURO</name>
<sequence>MFSFTYTKPKYDKLTSDADSERNDVLLDATPQAFPRFWRFGVTFTLVFSNFISALLIIAILTSHEDHVENGFEMGYHSDFGPAREHIELQQVIFTGSSSFTYAGVEFQHHPPQVRYVGEPSPEIDKAWRDLTSGGMFLATEEEINSQWPGEYSELWNKEKGGYMISLDVYRTLDCLNLLRRGLSPEHYGHTDGEDTKSKANHCIERIRQSIMCAGDLTPSPSRYNPGLGRHYIDEDYSHTCRNFDRLDRWAKERAMGQLAVKPVRNE</sequence>
<protein>
    <recommendedName>
        <fullName evidence="6">Cyclochlorotine biosynthesis protein O</fullName>
    </recommendedName>
</protein>
<comment type="caution">
    <text evidence="4">The sequence shown here is derived from an EMBL/GenBank/DDBJ whole genome shotgun (WGS) entry which is preliminary data.</text>
</comment>
<comment type="similarity">
    <text evidence="2">Belongs to the ustYa family.</text>
</comment>
<dbReference type="PANTHER" id="PTHR33365:SF4">
    <property type="entry name" value="CYCLOCHLOROTINE BIOSYNTHESIS PROTEIN O"/>
    <property type="match status" value="1"/>
</dbReference>
<dbReference type="GO" id="GO:0043386">
    <property type="term" value="P:mycotoxin biosynthetic process"/>
    <property type="evidence" value="ECO:0007669"/>
    <property type="project" value="InterPro"/>
</dbReference>
<organism evidence="4 5">
    <name type="scientific">Penicillium frequentans</name>
    <dbReference type="NCBI Taxonomy" id="3151616"/>
    <lineage>
        <taxon>Eukaryota</taxon>
        <taxon>Fungi</taxon>
        <taxon>Dikarya</taxon>
        <taxon>Ascomycota</taxon>
        <taxon>Pezizomycotina</taxon>
        <taxon>Eurotiomycetes</taxon>
        <taxon>Eurotiomycetidae</taxon>
        <taxon>Eurotiales</taxon>
        <taxon>Aspergillaceae</taxon>
        <taxon>Penicillium</taxon>
    </lineage>
</organism>